<keyword evidence="4" id="KW-1185">Reference proteome</keyword>
<dbReference type="Proteomes" id="UP000472272">
    <property type="component" value="Chromosome 4"/>
</dbReference>
<protein>
    <submittedName>
        <fullName evidence="3">Uncharacterized protein</fullName>
    </submittedName>
</protein>
<reference evidence="3" key="2">
    <citation type="submission" date="2025-08" db="UniProtKB">
        <authorList>
            <consortium name="Ensembl"/>
        </authorList>
    </citation>
    <scope>IDENTIFICATION</scope>
</reference>
<feature type="compositionally biased region" description="Low complexity" evidence="1">
    <location>
        <begin position="693"/>
        <end position="707"/>
    </location>
</feature>
<feature type="compositionally biased region" description="Polar residues" evidence="1">
    <location>
        <begin position="579"/>
        <end position="605"/>
    </location>
</feature>
<feature type="compositionally biased region" description="Basic and acidic residues" evidence="1">
    <location>
        <begin position="1322"/>
        <end position="1334"/>
    </location>
</feature>
<name>A0A670J6W6_PODMU</name>
<evidence type="ECO:0000313" key="3">
    <source>
        <dbReference type="Ensembl" id="ENSPMRP00000019027.1"/>
    </source>
</evidence>
<feature type="region of interest" description="Disordered" evidence="1">
    <location>
        <begin position="98"/>
        <end position="117"/>
    </location>
</feature>
<feature type="compositionally biased region" description="Basic and acidic residues" evidence="1">
    <location>
        <begin position="1046"/>
        <end position="1055"/>
    </location>
</feature>
<feature type="compositionally biased region" description="Basic and acidic residues" evidence="1">
    <location>
        <begin position="1106"/>
        <end position="1153"/>
    </location>
</feature>
<feature type="compositionally biased region" description="Polar residues" evidence="1">
    <location>
        <begin position="796"/>
        <end position="807"/>
    </location>
</feature>
<dbReference type="GeneTree" id="ENSGT00950000186102"/>
<feature type="compositionally biased region" description="Basic and acidic residues" evidence="1">
    <location>
        <begin position="1293"/>
        <end position="1304"/>
    </location>
</feature>
<proteinExistence type="predicted"/>
<feature type="compositionally biased region" description="Basic and acidic residues" evidence="1">
    <location>
        <begin position="559"/>
        <end position="575"/>
    </location>
</feature>
<feature type="compositionally biased region" description="Polar residues" evidence="1">
    <location>
        <begin position="1384"/>
        <end position="1399"/>
    </location>
</feature>
<feature type="compositionally biased region" description="Basic and acidic residues" evidence="1">
    <location>
        <begin position="646"/>
        <end position="659"/>
    </location>
</feature>
<feature type="compositionally biased region" description="Basic and acidic residues" evidence="1">
    <location>
        <begin position="921"/>
        <end position="934"/>
    </location>
</feature>
<dbReference type="OMA" id="GQKCFPE"/>
<feature type="compositionally biased region" description="Basic and acidic residues" evidence="1">
    <location>
        <begin position="1006"/>
        <end position="1033"/>
    </location>
</feature>
<feature type="compositionally biased region" description="Basic and acidic residues" evidence="1">
    <location>
        <begin position="606"/>
        <end position="633"/>
    </location>
</feature>
<evidence type="ECO:0000313" key="4">
    <source>
        <dbReference type="Proteomes" id="UP000472272"/>
    </source>
</evidence>
<feature type="compositionally biased region" description="Basic and acidic residues" evidence="1">
    <location>
        <begin position="863"/>
        <end position="877"/>
    </location>
</feature>
<feature type="compositionally biased region" description="Polar residues" evidence="1">
    <location>
        <begin position="1257"/>
        <end position="1266"/>
    </location>
</feature>
<feature type="chain" id="PRO_5025481303" evidence="2">
    <location>
        <begin position="25"/>
        <end position="1448"/>
    </location>
</feature>
<feature type="compositionally biased region" description="Polar residues" evidence="1">
    <location>
        <begin position="503"/>
        <end position="518"/>
    </location>
</feature>
<feature type="compositionally biased region" description="Basic and acidic residues" evidence="1">
    <location>
        <begin position="964"/>
        <end position="980"/>
    </location>
</feature>
<accession>A0A670J6W6</accession>
<reference evidence="3" key="3">
    <citation type="submission" date="2025-09" db="UniProtKB">
        <authorList>
            <consortium name="Ensembl"/>
        </authorList>
    </citation>
    <scope>IDENTIFICATION</scope>
</reference>
<evidence type="ECO:0000256" key="1">
    <source>
        <dbReference type="SAM" id="MobiDB-lite"/>
    </source>
</evidence>
<keyword evidence="2" id="KW-0732">Signal</keyword>
<feature type="compositionally biased region" description="Basic and acidic residues" evidence="1">
    <location>
        <begin position="1077"/>
        <end position="1093"/>
    </location>
</feature>
<feature type="signal peptide" evidence="2">
    <location>
        <begin position="1"/>
        <end position="24"/>
    </location>
</feature>
<organism evidence="3 4">
    <name type="scientific">Podarcis muralis</name>
    <name type="common">Wall lizard</name>
    <name type="synonym">Lacerta muralis</name>
    <dbReference type="NCBI Taxonomy" id="64176"/>
    <lineage>
        <taxon>Eukaryota</taxon>
        <taxon>Metazoa</taxon>
        <taxon>Chordata</taxon>
        <taxon>Craniata</taxon>
        <taxon>Vertebrata</taxon>
        <taxon>Euteleostomi</taxon>
        <taxon>Lepidosauria</taxon>
        <taxon>Squamata</taxon>
        <taxon>Bifurcata</taxon>
        <taxon>Unidentata</taxon>
        <taxon>Episquamata</taxon>
        <taxon>Laterata</taxon>
        <taxon>Lacertibaenia</taxon>
        <taxon>Lacertidae</taxon>
        <taxon>Podarcis</taxon>
    </lineage>
</organism>
<dbReference type="Ensembl" id="ENSPMRT00000020204.1">
    <property type="protein sequence ID" value="ENSPMRP00000019027.1"/>
    <property type="gene ID" value="ENSPMRG00000012431.1"/>
</dbReference>
<feature type="compositionally biased region" description="Basic and acidic residues" evidence="1">
    <location>
        <begin position="538"/>
        <end position="549"/>
    </location>
</feature>
<feature type="compositionally biased region" description="Basic and acidic residues" evidence="1">
    <location>
        <begin position="888"/>
        <end position="902"/>
    </location>
</feature>
<feature type="compositionally biased region" description="Basic and acidic residues" evidence="1">
    <location>
        <begin position="1166"/>
        <end position="1216"/>
    </location>
</feature>
<feature type="region of interest" description="Disordered" evidence="1">
    <location>
        <begin position="477"/>
        <end position="1405"/>
    </location>
</feature>
<feature type="compositionally biased region" description="Polar residues" evidence="1">
    <location>
        <begin position="722"/>
        <end position="731"/>
    </location>
</feature>
<sequence length="1448" mass="159757">MSTELGAFAVLSSLLLYLTDLLSSQPQVESKKANWLEGIENKVNLRRECHSAHGGIRPTKFQLLQSRFMNNNREAYRKRSREVGKLVVKEKQNRNGLNSIVSKLDKSSSKEGESPEITPHDKVKWVCSTGKNTVKNILKKFLVAEEKEAKEREKQVAPKKKTPNDNLPKIINKNSVLSKLKEKFEQSSNICSAIEVKSLLPCKGERKSKKGPERKKIRKPEIRVLERKLRTTTIVNSPQPQQLVCTTVPTPKFCVATEISHPWSWATNAKSATKPSEVGRPKDTQKAPGIGSHDSRIPESMAHKGQLGGQLQNKHHEMPKVVADKKDIVESNVIPTSPGSNQDSVLPSRENMSLVDCIPPLSKDSLDHKENIIPPVDDTFSRSRDKNAAKIMSRENIPTNDLPSNPAEGVHAHSHQEMKEDGIPGIPEGMFRPKETEIELAEPIKDPPFTSQKCFSEKKVLENIPPFLSPVAQASCNREPPIKDQQSSVEPAAVHKMPPLKPSQDNAQSLGSTFSDTVQNKEKLPDKEELPVFPSFNKSDHAGKAKKEVLQPSRSQGEPSDHQAEREHLPKEPQAHPKLSQQNNPSSNISKQTIDQSHQTPTSNRSQKDNNDVKGNDFEKELCPLTGDLDKSSCVRAAENTSKAKLHSDNEKTNSENKSKNSSLSHLDTSQRLPEEFISHETGNLENNPAPPSQKSHSSSLTHSANPEGDTPEVDRPWCSVRNLQTPTSNAVKKKESCIVRDNAASPNSEKHHLPSPAELLKPKGAPGQDSKPTTSNLCNDLIKSENHAVEVEGMSPQTRKYQPPSTKETRKREISPVGEARPAHNVEKQQVPLGNKAGKQGSRKVMAEVKPEKSGFPSPNETAKEGNSEGGERNLLKEVQCLIPSSVDRKEQDDKVTEEKNSIVGGKKLVRNSNMPQKLIKSDLAEGGGERAGSRHLTPPKHKPSRPGVLHSPGNSKCQAPSRDPEKDGTVASKDENAAKHQLSTLKEPVKCDDNANQRNAQDSLKTKSDKIPLSGEKVKPESKSGKTKENTRNSGQNQLPLENELPKSKKAEPMKPAAEKSQNPSLGDSRNGLPKSKETTVSKSGKTKENTSHSGQNQLPLENELPKSKKAEPMKPGAEKSQKPSLDDSRNELPKSKETTVSKLGKTKENTSHSGQNQLPLENELPKNKKAEAMKPATEKSRKPSLDDSRNELPKSKETTVRERGTLRNLKEHQIPAPNESKTEPVNLAAGEPQKPSLNDSRNHEDIAKNEKRSSWNSKNQQLPLSDVKQESHEYSVTAGKQQQQPQPPKDYVKPKSSIRDGKHTHHKSEKYRLPASDELGVHEKNASERKGSLAPLSSHDRTTQKKETLCETDTGPKLGSPNKTCPAEQRKPQRSPPGKYQTLSANVLSEQGSGESQKLGAGAISQKARSLALEKYIAESYSEELVPLSIKPMVVRVIDTIKLDN</sequence>
<feature type="compositionally biased region" description="Basic and acidic residues" evidence="1">
    <location>
        <begin position="1243"/>
        <end position="1256"/>
    </location>
</feature>
<evidence type="ECO:0000256" key="2">
    <source>
        <dbReference type="SAM" id="SignalP"/>
    </source>
</evidence>
<feature type="compositionally biased region" description="Basic and acidic residues" evidence="1">
    <location>
        <begin position="1341"/>
        <end position="1352"/>
    </location>
</feature>
<feature type="region of interest" description="Disordered" evidence="1">
    <location>
        <begin position="269"/>
        <end position="297"/>
    </location>
</feature>
<feature type="compositionally biased region" description="Basic and acidic residues" evidence="1">
    <location>
        <begin position="103"/>
        <end position="117"/>
    </location>
</feature>
<feature type="region of interest" description="Disordered" evidence="1">
    <location>
        <begin position="149"/>
        <end position="169"/>
    </location>
</feature>
<reference evidence="3 4" key="1">
    <citation type="journal article" date="2019" name="Proc. Natl. Acad. Sci. U.S.A.">
        <title>Regulatory changes in pterin and carotenoid genes underlie balanced color polymorphisms in the wall lizard.</title>
        <authorList>
            <person name="Andrade P."/>
            <person name="Pinho C."/>
            <person name="Perez I de Lanuza G."/>
            <person name="Afonso S."/>
            <person name="Brejcha J."/>
            <person name="Rubin C.J."/>
            <person name="Wallerman O."/>
            <person name="Pereira P."/>
            <person name="Sabatino S.J."/>
            <person name="Bellati A."/>
            <person name="Pellitteri-Rosa D."/>
            <person name="Bosakova Z."/>
            <person name="Bunikis I."/>
            <person name="Carretero M.A."/>
            <person name="Feiner N."/>
            <person name="Marsik P."/>
            <person name="Pauperio F."/>
            <person name="Salvi D."/>
            <person name="Soler L."/>
            <person name="While G.M."/>
            <person name="Uller T."/>
            <person name="Font E."/>
            <person name="Andersson L."/>
            <person name="Carneiro M."/>
        </authorList>
    </citation>
    <scope>NUCLEOTIDE SEQUENCE</scope>
</reference>
<feature type="compositionally biased region" description="Basic and acidic residues" evidence="1">
    <location>
        <begin position="519"/>
        <end position="530"/>
    </location>
</feature>